<dbReference type="GO" id="GO:0005524">
    <property type="term" value="F:ATP binding"/>
    <property type="evidence" value="ECO:0007669"/>
    <property type="project" value="InterPro"/>
</dbReference>
<evidence type="ECO:0000259" key="2">
    <source>
        <dbReference type="PROSITE" id="PS51194"/>
    </source>
</evidence>
<feature type="domain" description="Helicase ATP-binding" evidence="1">
    <location>
        <begin position="16"/>
        <end position="218"/>
    </location>
</feature>
<dbReference type="SMART" id="SM00487">
    <property type="entry name" value="DEXDc"/>
    <property type="match status" value="1"/>
</dbReference>
<dbReference type="Gene3D" id="3.40.50.300">
    <property type="entry name" value="P-loop containing nucleotide triphosphate hydrolases"/>
    <property type="match status" value="2"/>
</dbReference>
<dbReference type="InterPro" id="IPR006935">
    <property type="entry name" value="Helicase/UvrB_N"/>
</dbReference>
<dbReference type="Pfam" id="PF04851">
    <property type="entry name" value="ResIII"/>
    <property type="match status" value="1"/>
</dbReference>
<reference evidence="4" key="1">
    <citation type="submission" date="2020-05" db="EMBL/GenBank/DDBJ databases">
        <authorList>
            <person name="Chiriac C."/>
            <person name="Salcher M."/>
            <person name="Ghai R."/>
            <person name="Kavagutti S V."/>
        </authorList>
    </citation>
    <scope>NUCLEOTIDE SEQUENCE</scope>
</reference>
<dbReference type="EMBL" id="LR797292">
    <property type="protein sequence ID" value="CAB4199748.1"/>
    <property type="molecule type" value="Genomic_DNA"/>
</dbReference>
<dbReference type="EMBL" id="LR797107">
    <property type="protein sequence ID" value="CAB4187359.1"/>
    <property type="molecule type" value="Genomic_DNA"/>
</dbReference>
<accession>A0A6J5S0T8</accession>
<sequence length="600" mass="65857">MNLRPYQSALLDAIATAREAGQNRLLLRAATGTGKTVSFAHLLKHDQLRAWLETFPVNQRKMLIIAHREELLEQAAAKITAANPGVMVGIEQGDRRANRYSDVVVASIQTLTAMGCRRLLELLRHHTFRVVVYDECHHASSPTARTALVHLGFLPPADASSESSLEAPSYDDVEKMSKALQGWDDVAPKDRLLVGVTATPNRSDGVGLSCVFQTIAFSYPLREAIQDGWLVPITPWVVDSTVTLDTVRTNRGDFNQRELADAVNNRERNLLALHAWRQYAEGRPTLAFTVDVQHAHDLADTFREAGIRAQAISGETPKDERRDTLARFSAGEVDVITNCMILTEGTDLPRTSCILHAKPTKSATLYEQMTGRGLRLFEGKDSCIVIDIVDIARKHSLMAAPVLYGLPPGLKSDQGKKLDEIADLFDLFVGKHPGFAADKIGKVSIERLAVRGETFNIWEIPSLGAFAAGRALNWVKTGVDTFRLQYPWQDGVEVVEVAPDMLGQFAVSCTLRPAVGPTRQRTIAAALKTADEAATVAEAFVQNERQSVNRLTNKDAGWRGVPASAKQIKFLQWKKIPIKPGLTKGAAADLINLARARSGQ</sequence>
<dbReference type="Pfam" id="PF00271">
    <property type="entry name" value="Helicase_C"/>
    <property type="match status" value="1"/>
</dbReference>
<dbReference type="PROSITE" id="PS51192">
    <property type="entry name" value="HELICASE_ATP_BIND_1"/>
    <property type="match status" value="1"/>
</dbReference>
<gene>
    <name evidence="3" type="ORF">UFOVP1154_33</name>
    <name evidence="4" type="ORF">UFOVP1341_4</name>
    <name evidence="5" type="ORF">UFOVP1601_23</name>
</gene>
<organism evidence="4">
    <name type="scientific">uncultured Caudovirales phage</name>
    <dbReference type="NCBI Taxonomy" id="2100421"/>
    <lineage>
        <taxon>Viruses</taxon>
        <taxon>Duplodnaviria</taxon>
        <taxon>Heunggongvirae</taxon>
        <taxon>Uroviricota</taxon>
        <taxon>Caudoviricetes</taxon>
        <taxon>Peduoviridae</taxon>
        <taxon>Maltschvirus</taxon>
        <taxon>Maltschvirus maltsch</taxon>
    </lineage>
</organism>
<dbReference type="PROSITE" id="PS51194">
    <property type="entry name" value="HELICASE_CTER"/>
    <property type="match status" value="1"/>
</dbReference>
<dbReference type="GO" id="GO:0016787">
    <property type="term" value="F:hydrolase activity"/>
    <property type="evidence" value="ECO:0007669"/>
    <property type="project" value="InterPro"/>
</dbReference>
<dbReference type="InterPro" id="IPR001650">
    <property type="entry name" value="Helicase_C-like"/>
</dbReference>
<evidence type="ECO:0000313" key="5">
    <source>
        <dbReference type="EMBL" id="CAB4218524.1"/>
    </source>
</evidence>
<dbReference type="InterPro" id="IPR027417">
    <property type="entry name" value="P-loop_NTPase"/>
</dbReference>
<evidence type="ECO:0000259" key="1">
    <source>
        <dbReference type="PROSITE" id="PS51192"/>
    </source>
</evidence>
<dbReference type="PANTHER" id="PTHR47396:SF1">
    <property type="entry name" value="ATP-DEPENDENT HELICASE IRC3-RELATED"/>
    <property type="match status" value="1"/>
</dbReference>
<dbReference type="CDD" id="cd18799">
    <property type="entry name" value="SF2_C_EcoAI-like"/>
    <property type="match status" value="1"/>
</dbReference>
<evidence type="ECO:0000313" key="3">
    <source>
        <dbReference type="EMBL" id="CAB4187359.1"/>
    </source>
</evidence>
<dbReference type="PANTHER" id="PTHR47396">
    <property type="entry name" value="TYPE I RESTRICTION ENZYME ECOKI R PROTEIN"/>
    <property type="match status" value="1"/>
</dbReference>
<dbReference type="GO" id="GO:0036121">
    <property type="term" value="F:double-stranded DNA helicase activity"/>
    <property type="evidence" value="ECO:0007669"/>
    <property type="project" value="TreeGrafter"/>
</dbReference>
<dbReference type="SUPFAM" id="SSF52540">
    <property type="entry name" value="P-loop containing nucleoside triphosphate hydrolases"/>
    <property type="match status" value="1"/>
</dbReference>
<dbReference type="GO" id="GO:0000403">
    <property type="term" value="F:Y-form DNA binding"/>
    <property type="evidence" value="ECO:0007669"/>
    <property type="project" value="TreeGrafter"/>
</dbReference>
<protein>
    <submittedName>
        <fullName evidence="4">DEXDc domain containing protein</fullName>
    </submittedName>
</protein>
<dbReference type="GO" id="GO:0061749">
    <property type="term" value="F:forked DNA-dependent helicase activity"/>
    <property type="evidence" value="ECO:0007669"/>
    <property type="project" value="TreeGrafter"/>
</dbReference>
<dbReference type="InterPro" id="IPR014001">
    <property type="entry name" value="Helicase_ATP-bd"/>
</dbReference>
<dbReference type="InterPro" id="IPR050742">
    <property type="entry name" value="Helicase_Restrict-Modif_Enz"/>
</dbReference>
<evidence type="ECO:0000313" key="4">
    <source>
        <dbReference type="EMBL" id="CAB4199748.1"/>
    </source>
</evidence>
<feature type="domain" description="Helicase C-terminal" evidence="2">
    <location>
        <begin position="255"/>
        <end position="414"/>
    </location>
</feature>
<name>A0A6J5S0T8_9CAUD</name>
<dbReference type="EMBL" id="LR797469">
    <property type="protein sequence ID" value="CAB4218524.1"/>
    <property type="molecule type" value="Genomic_DNA"/>
</dbReference>
<dbReference type="SMART" id="SM00490">
    <property type="entry name" value="HELICc"/>
    <property type="match status" value="1"/>
</dbReference>
<proteinExistence type="predicted"/>